<accession>A0A0G4IHU8</accession>
<evidence type="ECO:0000256" key="1">
    <source>
        <dbReference type="SAM" id="SignalP"/>
    </source>
</evidence>
<name>A0A0G4IHU8_PLABS</name>
<evidence type="ECO:0000313" key="2">
    <source>
        <dbReference type="EMBL" id="CEO94647.1"/>
    </source>
</evidence>
<protein>
    <recommendedName>
        <fullName evidence="6">N-acetyltransferase domain-containing protein</fullName>
    </recommendedName>
</protein>
<organism evidence="2 4">
    <name type="scientific">Plasmodiophora brassicae</name>
    <name type="common">Clubroot disease agent</name>
    <dbReference type="NCBI Taxonomy" id="37360"/>
    <lineage>
        <taxon>Eukaryota</taxon>
        <taxon>Sar</taxon>
        <taxon>Rhizaria</taxon>
        <taxon>Endomyxa</taxon>
        <taxon>Phytomyxea</taxon>
        <taxon>Plasmodiophorida</taxon>
        <taxon>Plasmodiophoridae</taxon>
        <taxon>Plasmodiophora</taxon>
    </lineage>
</organism>
<geneLocation type="mitochondrion" evidence="3"/>
<dbReference type="Gene3D" id="3.40.630.30">
    <property type="match status" value="1"/>
</dbReference>
<proteinExistence type="predicted"/>
<keyword evidence="3" id="KW-0496">Mitochondrion</keyword>
<dbReference type="Proteomes" id="UP000039324">
    <property type="component" value="Unassembled WGS sequence"/>
</dbReference>
<reference evidence="2 4" key="1">
    <citation type="submission" date="2015-02" db="EMBL/GenBank/DDBJ databases">
        <authorList>
            <person name="Chooi Y.-H."/>
        </authorList>
    </citation>
    <scope>NUCLEOTIDE SEQUENCE [LARGE SCALE GENOMIC DNA]</scope>
    <source>
        <strain evidence="2">E3</strain>
    </source>
</reference>
<dbReference type="InterPro" id="IPR016181">
    <property type="entry name" value="Acyl_CoA_acyltransferase"/>
</dbReference>
<gene>
    <name evidence="2" type="ORF">PBRA_000432</name>
    <name evidence="3" type="ORF">PLBR_LOCUS305</name>
</gene>
<evidence type="ECO:0000313" key="4">
    <source>
        <dbReference type="Proteomes" id="UP000039324"/>
    </source>
</evidence>
<reference evidence="3 5" key="2">
    <citation type="submission" date="2018-03" db="EMBL/GenBank/DDBJ databases">
        <authorList>
            <person name="Fogelqvist J."/>
        </authorList>
    </citation>
    <scope>NUCLEOTIDE SEQUENCE [LARGE SCALE GENOMIC DNA]</scope>
</reference>
<keyword evidence="1" id="KW-0732">Signal</keyword>
<dbReference type="AlphaFoldDB" id="A0A0G4IHU8"/>
<evidence type="ECO:0008006" key="6">
    <source>
        <dbReference type="Google" id="ProtNLM"/>
    </source>
</evidence>
<sequence length="252" mass="27753">MLSTLLALIAGVACVQSAIVFTVADVGRCRTLVERFYRDPGLNSISGNRYLPDPEYSPGGQYIIAQSELSHAGEFNFVACDRMGDNVTFVGEFTIKRNKELENDTANPYAAWYIFENFGIVPSMRRRGIARAALLPMIRHFHANQPDGVPASKAVAFALTDNWGAFELYLHSGFLRNVVLLKGREEHIFSNARLARLDALQTIGSASNCTGPHKFRGASFARFVDDPEAEATAHANTEVIKAACSWLRTNGH</sequence>
<dbReference type="Proteomes" id="UP000290189">
    <property type="component" value="Unassembled WGS sequence"/>
</dbReference>
<dbReference type="EMBL" id="CDSF01000001">
    <property type="protein sequence ID" value="CEO94647.1"/>
    <property type="molecule type" value="Genomic_DNA"/>
</dbReference>
<dbReference type="EMBL" id="OVEO01000001">
    <property type="protein sequence ID" value="SPQ93090.1"/>
    <property type="molecule type" value="Genomic_DNA"/>
</dbReference>
<feature type="signal peptide" evidence="1">
    <location>
        <begin position="1"/>
        <end position="17"/>
    </location>
</feature>
<keyword evidence="4" id="KW-1185">Reference proteome</keyword>
<feature type="chain" id="PRO_5036293119" description="N-acetyltransferase domain-containing protein" evidence="1">
    <location>
        <begin position="18"/>
        <end position="252"/>
    </location>
</feature>
<evidence type="ECO:0000313" key="3">
    <source>
        <dbReference type="EMBL" id="SPQ93090.1"/>
    </source>
</evidence>
<evidence type="ECO:0000313" key="5">
    <source>
        <dbReference type="Proteomes" id="UP000290189"/>
    </source>
</evidence>
<dbReference type="SUPFAM" id="SSF55729">
    <property type="entry name" value="Acyl-CoA N-acyltransferases (Nat)"/>
    <property type="match status" value="1"/>
</dbReference>